<evidence type="ECO:0000313" key="7">
    <source>
        <dbReference type="Proteomes" id="UP000184342"/>
    </source>
</evidence>
<comment type="pathway">
    <text evidence="1">Cofactor biosynthesis; adenosylcobalamin biosynthesis.</text>
</comment>
<evidence type="ECO:0000256" key="4">
    <source>
        <dbReference type="ARBA" id="ARBA00023235"/>
    </source>
</evidence>
<dbReference type="Pfam" id="PF02570">
    <property type="entry name" value="CbiC"/>
    <property type="match status" value="1"/>
</dbReference>
<reference evidence="6 7" key="1">
    <citation type="submission" date="2016-11" db="EMBL/GenBank/DDBJ databases">
        <authorList>
            <person name="Jaros S."/>
            <person name="Januszkiewicz K."/>
            <person name="Wedrychowicz H."/>
        </authorList>
    </citation>
    <scope>NUCLEOTIDE SEQUENCE [LARGE SCALE GENOMIC DNA]</scope>
    <source>
        <strain evidence="6 7">DSM 15970</strain>
    </source>
</reference>
<keyword evidence="3" id="KW-0169">Cobalamin biosynthesis</keyword>
<gene>
    <name evidence="6" type="ORF">SAMN02745691_00806</name>
</gene>
<dbReference type="PANTHER" id="PTHR43588">
    <property type="entry name" value="COBALT-PRECORRIN-8 METHYLMUTASE"/>
    <property type="match status" value="1"/>
</dbReference>
<dbReference type="OrthoDB" id="9780708at2"/>
<evidence type="ECO:0000256" key="3">
    <source>
        <dbReference type="ARBA" id="ARBA00022573"/>
    </source>
</evidence>
<dbReference type="GO" id="GO:0016993">
    <property type="term" value="F:precorrin-8X methylmutase activity"/>
    <property type="evidence" value="ECO:0007669"/>
    <property type="project" value="InterPro"/>
</dbReference>
<dbReference type="PANTHER" id="PTHR43588:SF1">
    <property type="entry name" value="COBALT-PRECORRIN-8 METHYLMUTASE"/>
    <property type="match status" value="1"/>
</dbReference>
<proteinExistence type="inferred from homology"/>
<sequence length="214" mass="23465">MENKSEYSRIMDILPQEIEKKSFEIITEELGDIVLDKEKESIIKRVIHTTADFEYVKNLKFSDNAVETAMEAIRNGASIVTDTQMAKAGINKKKLAKFGGEVFNFMSDEDVAQIAKENGTTRAKACMDKAAELDKDLIFAIGNAPTALIRLYELIKDGKLNPKLIIGVPVGFVNVVSSKELIMEAGVPFIVAQGRKGGSNVAAAICNALIYMTE</sequence>
<dbReference type="InterPro" id="IPR003722">
    <property type="entry name" value="Cbl_synth_CobH/CbiC"/>
</dbReference>
<evidence type="ECO:0000313" key="6">
    <source>
        <dbReference type="EMBL" id="SHI76737.1"/>
    </source>
</evidence>
<accession>A0A1M6DTZ7</accession>
<protein>
    <submittedName>
        <fullName evidence="6">Precorrin-8X methylmutase</fullName>
    </submittedName>
</protein>
<organism evidence="6 7">
    <name type="scientific">Parasporobacterium paucivorans DSM 15970</name>
    <dbReference type="NCBI Taxonomy" id="1122934"/>
    <lineage>
        <taxon>Bacteria</taxon>
        <taxon>Bacillati</taxon>
        <taxon>Bacillota</taxon>
        <taxon>Clostridia</taxon>
        <taxon>Lachnospirales</taxon>
        <taxon>Lachnospiraceae</taxon>
        <taxon>Parasporobacterium</taxon>
    </lineage>
</organism>
<dbReference type="GO" id="GO:0009236">
    <property type="term" value="P:cobalamin biosynthetic process"/>
    <property type="evidence" value="ECO:0007669"/>
    <property type="project" value="UniProtKB-UniPathway"/>
</dbReference>
<dbReference type="InterPro" id="IPR036588">
    <property type="entry name" value="CobH/CbiC_sf"/>
</dbReference>
<dbReference type="RefSeq" id="WP_073993072.1">
    <property type="nucleotide sequence ID" value="NZ_FQYT01000006.1"/>
</dbReference>
<dbReference type="Gene3D" id="3.40.50.10230">
    <property type="entry name" value="Cobalamin biosynthesis CobH/CbiC, precorrin-8X methylmutase"/>
    <property type="match status" value="1"/>
</dbReference>
<feature type="domain" description="Cobalamin biosynthesis precorrin-8X methylmutase CobH/CbiC" evidence="5">
    <location>
        <begin position="17"/>
        <end position="212"/>
    </location>
</feature>
<dbReference type="Proteomes" id="UP000184342">
    <property type="component" value="Unassembled WGS sequence"/>
</dbReference>
<evidence type="ECO:0000256" key="1">
    <source>
        <dbReference type="ARBA" id="ARBA00004953"/>
    </source>
</evidence>
<comment type="similarity">
    <text evidence="2">Belongs to the CobH/CbiC family.</text>
</comment>
<dbReference type="UniPathway" id="UPA00148"/>
<name>A0A1M6DTZ7_9FIRM</name>
<evidence type="ECO:0000259" key="5">
    <source>
        <dbReference type="Pfam" id="PF02570"/>
    </source>
</evidence>
<dbReference type="SUPFAM" id="SSF63965">
    <property type="entry name" value="Precorrin-8X methylmutase CbiC/CobH"/>
    <property type="match status" value="1"/>
</dbReference>
<dbReference type="STRING" id="1122934.SAMN02745691_00806"/>
<dbReference type="EMBL" id="FQYT01000006">
    <property type="protein sequence ID" value="SHI76737.1"/>
    <property type="molecule type" value="Genomic_DNA"/>
</dbReference>
<evidence type="ECO:0000256" key="2">
    <source>
        <dbReference type="ARBA" id="ARBA00009774"/>
    </source>
</evidence>
<dbReference type="AlphaFoldDB" id="A0A1M6DTZ7"/>
<keyword evidence="4" id="KW-0413">Isomerase</keyword>
<keyword evidence="7" id="KW-1185">Reference proteome</keyword>